<evidence type="ECO:0000313" key="1">
    <source>
        <dbReference type="EMBL" id="KAJ3545694.1"/>
    </source>
</evidence>
<keyword evidence="2" id="KW-1185">Reference proteome</keyword>
<evidence type="ECO:0000313" key="2">
    <source>
        <dbReference type="Proteomes" id="UP001148629"/>
    </source>
</evidence>
<dbReference type="EMBL" id="JANRMS010000141">
    <property type="protein sequence ID" value="KAJ3545694.1"/>
    <property type="molecule type" value="Genomic_DNA"/>
</dbReference>
<reference evidence="1" key="1">
    <citation type="submission" date="2022-08" db="EMBL/GenBank/DDBJ databases">
        <title>Genome Sequence of Fusarium decemcellulare.</title>
        <authorList>
            <person name="Buettner E."/>
        </authorList>
    </citation>
    <scope>NUCLEOTIDE SEQUENCE</scope>
    <source>
        <strain evidence="1">Babe19</strain>
    </source>
</reference>
<accession>A0ACC1SSP2</accession>
<proteinExistence type="predicted"/>
<comment type="caution">
    <text evidence="1">The sequence shown here is derived from an EMBL/GenBank/DDBJ whole genome shotgun (WGS) entry which is preliminary data.</text>
</comment>
<gene>
    <name evidence="1" type="ORF">NM208_g2388</name>
</gene>
<name>A0ACC1SSP2_9HYPO</name>
<sequence>MEKKGSLDHARPTESHAEETSVVVQSEAEISYDSTGLAGILHSPFVFGAAILASLGGFSFGYDQGVISIILVMDQFHAAFPETAPGHSGYGFNVGFMTGMLELGAFLGCLFLPYLADRVSRKWSLTIATVFFTIGAIIQTAAHNYGTLVAGRTIGGIGVGQLAMGAPIYISEIAPPNLRGSLLVLEQFAIVVGAIVSYWVTYGTKDLSGEIAFRLPFGLQMVPALCVGIGIHFFPYSPRWLAMRGRDQDSVLTLAKLRRVPITDNRVLTEWKGVLCEVRFEEAVLAKEHPTNNKAKLELLQWIDLFRPKYFKRTIIALGVSVFQQFSGINAFVYYAPTFFRALGQDDNMSLILSGMVNIIQMIGVIPVFLFLDRIGRRKLAIGGGIAMAIPHLIMAGVVSKYNGKWESNPAMGWFGVALIYTYVLTFAMSYGPLAWALPAEVFPSAKRAKGVGAATAMNWLANFVIGVIVPEMVIKIGWGTYLFFGCFCSLAAVFAFFLIPETARKSLEQISALFGDNHLVEEEVIRQRVIQEVWSDPRYSASGVLVEVNRSDLSS</sequence>
<protein>
    <submittedName>
        <fullName evidence="1">Uncharacterized protein</fullName>
    </submittedName>
</protein>
<dbReference type="Proteomes" id="UP001148629">
    <property type="component" value="Unassembled WGS sequence"/>
</dbReference>
<organism evidence="1 2">
    <name type="scientific">Fusarium decemcellulare</name>
    <dbReference type="NCBI Taxonomy" id="57161"/>
    <lineage>
        <taxon>Eukaryota</taxon>
        <taxon>Fungi</taxon>
        <taxon>Dikarya</taxon>
        <taxon>Ascomycota</taxon>
        <taxon>Pezizomycotina</taxon>
        <taxon>Sordariomycetes</taxon>
        <taxon>Hypocreomycetidae</taxon>
        <taxon>Hypocreales</taxon>
        <taxon>Nectriaceae</taxon>
        <taxon>Fusarium</taxon>
        <taxon>Fusarium decemcellulare species complex</taxon>
    </lineage>
</organism>